<sequence>MARTVRTEVPGKSVEEVKHHYELLVNDIKAIYVEIPCYNSWSYGSTGEEATTKKGTNFGNSNGHSSHRRKYSKRERCCFLWGWTNAVKVTGKPFPVIFSDHRPNKWFGRRRLIWKPLTDHFLNLMFMFLPQELLGQPIGRPLVSTVGTAVNLPPLPPVYLPPPPHLAYGVGAPVHGSWCSDEHGSHVLLGSTIVRA</sequence>
<evidence type="ECO:0000313" key="2">
    <source>
        <dbReference type="Proteomes" id="UP000298416"/>
    </source>
</evidence>
<keyword evidence="2" id="KW-1185">Reference proteome</keyword>
<reference evidence="1" key="2">
    <citation type="submission" date="2020-08" db="EMBL/GenBank/DDBJ databases">
        <title>Plant Genome Project.</title>
        <authorList>
            <person name="Zhang R.-G."/>
        </authorList>
    </citation>
    <scope>NUCLEOTIDE SEQUENCE</scope>
    <source>
        <strain evidence="1">Huo1</strain>
        <tissue evidence="1">Leaf</tissue>
    </source>
</reference>
<name>A0A8X8X4C8_SALSN</name>
<dbReference type="Proteomes" id="UP000298416">
    <property type="component" value="Unassembled WGS sequence"/>
</dbReference>
<organism evidence="1">
    <name type="scientific">Salvia splendens</name>
    <name type="common">Scarlet sage</name>
    <dbReference type="NCBI Taxonomy" id="180675"/>
    <lineage>
        <taxon>Eukaryota</taxon>
        <taxon>Viridiplantae</taxon>
        <taxon>Streptophyta</taxon>
        <taxon>Embryophyta</taxon>
        <taxon>Tracheophyta</taxon>
        <taxon>Spermatophyta</taxon>
        <taxon>Magnoliopsida</taxon>
        <taxon>eudicotyledons</taxon>
        <taxon>Gunneridae</taxon>
        <taxon>Pentapetalae</taxon>
        <taxon>asterids</taxon>
        <taxon>lamiids</taxon>
        <taxon>Lamiales</taxon>
        <taxon>Lamiaceae</taxon>
        <taxon>Nepetoideae</taxon>
        <taxon>Mentheae</taxon>
        <taxon>Salviinae</taxon>
        <taxon>Salvia</taxon>
        <taxon>Salvia subgen. Calosphace</taxon>
        <taxon>core Calosphace</taxon>
    </lineage>
</organism>
<proteinExistence type="predicted"/>
<reference evidence="1" key="1">
    <citation type="submission" date="2018-01" db="EMBL/GenBank/DDBJ databases">
        <authorList>
            <person name="Mao J.F."/>
        </authorList>
    </citation>
    <scope>NUCLEOTIDE SEQUENCE</scope>
    <source>
        <strain evidence="1">Huo1</strain>
        <tissue evidence="1">Leaf</tissue>
    </source>
</reference>
<dbReference type="EMBL" id="PNBA02000012">
    <property type="protein sequence ID" value="KAG6405468.1"/>
    <property type="molecule type" value="Genomic_DNA"/>
</dbReference>
<comment type="caution">
    <text evidence="1">The sequence shown here is derived from an EMBL/GenBank/DDBJ whole genome shotgun (WGS) entry which is preliminary data.</text>
</comment>
<accession>A0A8X8X4C8</accession>
<protein>
    <submittedName>
        <fullName evidence="1">Uncharacterized protein</fullName>
    </submittedName>
</protein>
<gene>
    <name evidence="1" type="ORF">SASPL_133058</name>
</gene>
<evidence type="ECO:0000313" key="1">
    <source>
        <dbReference type="EMBL" id="KAG6405468.1"/>
    </source>
</evidence>
<dbReference type="AlphaFoldDB" id="A0A8X8X4C8"/>